<evidence type="ECO:0000256" key="2">
    <source>
        <dbReference type="ARBA" id="ARBA00023125"/>
    </source>
</evidence>
<dbReference type="CDD" id="cd07377">
    <property type="entry name" value="WHTH_GntR"/>
    <property type="match status" value="1"/>
</dbReference>
<dbReference type="PANTHER" id="PTHR44846">
    <property type="entry name" value="MANNOSYL-D-GLYCERATE TRANSPORT/METABOLISM SYSTEM REPRESSOR MNGR-RELATED"/>
    <property type="match status" value="1"/>
</dbReference>
<evidence type="ECO:0000313" key="6">
    <source>
        <dbReference type="Proteomes" id="UP000199365"/>
    </source>
</evidence>
<dbReference type="GO" id="GO:0003700">
    <property type="term" value="F:DNA-binding transcription factor activity"/>
    <property type="evidence" value="ECO:0007669"/>
    <property type="project" value="InterPro"/>
</dbReference>
<keyword evidence="3" id="KW-0804">Transcription</keyword>
<dbReference type="AlphaFoldDB" id="A0A1H1KBD5"/>
<dbReference type="Pfam" id="PF00392">
    <property type="entry name" value="GntR"/>
    <property type="match status" value="1"/>
</dbReference>
<dbReference type="GO" id="GO:0003677">
    <property type="term" value="F:DNA binding"/>
    <property type="evidence" value="ECO:0007669"/>
    <property type="project" value="UniProtKB-KW"/>
</dbReference>
<dbReference type="PANTHER" id="PTHR44846:SF16">
    <property type="entry name" value="TRANSCRIPTIONAL REGULATOR PHNF-RELATED"/>
    <property type="match status" value="1"/>
</dbReference>
<dbReference type="Gene3D" id="1.10.10.10">
    <property type="entry name" value="Winged helix-like DNA-binding domain superfamily/Winged helix DNA-binding domain"/>
    <property type="match status" value="1"/>
</dbReference>
<accession>A0A1H1KBD5</accession>
<dbReference type="PROSITE" id="PS50949">
    <property type="entry name" value="HTH_GNTR"/>
    <property type="match status" value="1"/>
</dbReference>
<dbReference type="PRINTS" id="PR00035">
    <property type="entry name" value="HTHGNTR"/>
</dbReference>
<evidence type="ECO:0000259" key="4">
    <source>
        <dbReference type="PROSITE" id="PS50949"/>
    </source>
</evidence>
<reference evidence="6" key="1">
    <citation type="submission" date="2016-10" db="EMBL/GenBank/DDBJ databases">
        <authorList>
            <person name="Varghese N."/>
            <person name="Submissions S."/>
        </authorList>
    </citation>
    <scope>NUCLEOTIDE SEQUENCE [LARGE SCALE GENOMIC DNA]</scope>
    <source>
        <strain evidence="6">DUS833</strain>
    </source>
</reference>
<keyword evidence="2" id="KW-0238">DNA-binding</keyword>
<keyword evidence="6" id="KW-1185">Reference proteome</keyword>
<dbReference type="SUPFAM" id="SSF46785">
    <property type="entry name" value="Winged helix' DNA-binding domain"/>
    <property type="match status" value="1"/>
</dbReference>
<proteinExistence type="predicted"/>
<dbReference type="EMBL" id="FNKX01000003">
    <property type="protein sequence ID" value="SDR59648.1"/>
    <property type="molecule type" value="Genomic_DNA"/>
</dbReference>
<gene>
    <name evidence="5" type="ORF">SAMN05445850_6910</name>
</gene>
<dbReference type="InterPro" id="IPR036388">
    <property type="entry name" value="WH-like_DNA-bd_sf"/>
</dbReference>
<sequence length="81" mass="9169">MTEAAQAGGEAKRLKPQRKLAPAYEQIKRYVIERIADGTWKPGDAIPSETELVKESGVARMTVSRVLRELSARRVLTRRYL</sequence>
<evidence type="ECO:0000313" key="5">
    <source>
        <dbReference type="EMBL" id="SDR59648.1"/>
    </source>
</evidence>
<dbReference type="Proteomes" id="UP000199365">
    <property type="component" value="Unassembled WGS sequence"/>
</dbReference>
<organism evidence="5 6">
    <name type="scientific">Paraburkholderia tuberum</name>
    <dbReference type="NCBI Taxonomy" id="157910"/>
    <lineage>
        <taxon>Bacteria</taxon>
        <taxon>Pseudomonadati</taxon>
        <taxon>Pseudomonadota</taxon>
        <taxon>Betaproteobacteria</taxon>
        <taxon>Burkholderiales</taxon>
        <taxon>Burkholderiaceae</taxon>
        <taxon>Paraburkholderia</taxon>
    </lineage>
</organism>
<dbReference type="STRING" id="157910.SAMN05445850_6910"/>
<feature type="domain" description="HTH gntR-type" evidence="4">
    <location>
        <begin position="21"/>
        <end position="81"/>
    </location>
</feature>
<evidence type="ECO:0000256" key="1">
    <source>
        <dbReference type="ARBA" id="ARBA00023015"/>
    </source>
</evidence>
<dbReference type="SMART" id="SM00345">
    <property type="entry name" value="HTH_GNTR"/>
    <property type="match status" value="1"/>
</dbReference>
<dbReference type="InterPro" id="IPR050679">
    <property type="entry name" value="Bact_HTH_transcr_reg"/>
</dbReference>
<evidence type="ECO:0000256" key="3">
    <source>
        <dbReference type="ARBA" id="ARBA00023163"/>
    </source>
</evidence>
<keyword evidence="1" id="KW-0805">Transcription regulation</keyword>
<name>A0A1H1KBD5_9BURK</name>
<dbReference type="InterPro" id="IPR000524">
    <property type="entry name" value="Tscrpt_reg_HTH_GntR"/>
</dbReference>
<protein>
    <submittedName>
        <fullName evidence="5">GntR family transcriptional regulator, histidine utilization repressor</fullName>
    </submittedName>
</protein>
<dbReference type="InterPro" id="IPR036390">
    <property type="entry name" value="WH_DNA-bd_sf"/>
</dbReference>